<proteinExistence type="predicted"/>
<evidence type="ECO:0000313" key="2">
    <source>
        <dbReference type="Proteomes" id="UP000707451"/>
    </source>
</evidence>
<organism evidence="1 2">
    <name type="scientific">Linnemannia hyalina</name>
    <dbReference type="NCBI Taxonomy" id="64524"/>
    <lineage>
        <taxon>Eukaryota</taxon>
        <taxon>Fungi</taxon>
        <taxon>Fungi incertae sedis</taxon>
        <taxon>Mucoromycota</taxon>
        <taxon>Mortierellomycotina</taxon>
        <taxon>Mortierellomycetes</taxon>
        <taxon>Mortierellales</taxon>
        <taxon>Mortierellaceae</taxon>
        <taxon>Linnemannia</taxon>
    </lineage>
</organism>
<gene>
    <name evidence="1" type="ORF">KI688_002795</name>
</gene>
<protein>
    <submittedName>
        <fullName evidence="1">Uncharacterized protein</fullName>
    </submittedName>
</protein>
<evidence type="ECO:0000313" key="1">
    <source>
        <dbReference type="EMBL" id="KAG9064537.1"/>
    </source>
</evidence>
<reference evidence="1" key="1">
    <citation type="submission" date="2021-06" db="EMBL/GenBank/DDBJ databases">
        <title>Genome Sequence of Mortierella hyaline Strain SCG-10, a Cold-Adapted, Nitrate-Reducing Fungus Isolated from Soil in Minnesota, USA.</title>
        <authorList>
            <person name="Aldossari N."/>
        </authorList>
    </citation>
    <scope>NUCLEOTIDE SEQUENCE</scope>
    <source>
        <strain evidence="1">SCG-10</strain>
    </source>
</reference>
<dbReference type="Proteomes" id="UP000707451">
    <property type="component" value="Unassembled WGS sequence"/>
</dbReference>
<dbReference type="AlphaFoldDB" id="A0A9P7XPY6"/>
<comment type="caution">
    <text evidence="1">The sequence shown here is derived from an EMBL/GenBank/DDBJ whole genome shotgun (WGS) entry which is preliminary data.</text>
</comment>
<name>A0A9P7XPY6_9FUNG</name>
<dbReference type="EMBL" id="JAHRHY010000013">
    <property type="protein sequence ID" value="KAG9064537.1"/>
    <property type="molecule type" value="Genomic_DNA"/>
</dbReference>
<keyword evidence="2" id="KW-1185">Reference proteome</keyword>
<sequence length="61" mass="7038">MVIPITINIHLSIRTSKLNGKAGLHYYCLIHWCVLININITMKFNTKKFALEFCHGISILH</sequence>
<accession>A0A9P7XPY6</accession>